<dbReference type="InterPro" id="IPR007737">
    <property type="entry name" value="Mga_HTH"/>
</dbReference>
<keyword evidence="3" id="KW-0010">Activator</keyword>
<dbReference type="InterPro" id="IPR036634">
    <property type="entry name" value="PRD_sf"/>
</dbReference>
<dbReference type="InterPro" id="IPR050661">
    <property type="entry name" value="BglG_antiterminators"/>
</dbReference>
<dbReference type="InterPro" id="IPR002178">
    <property type="entry name" value="PTS_EIIA_type-2_dom"/>
</dbReference>
<keyword evidence="2" id="KW-0805">Transcription regulation</keyword>
<reference evidence="7 8" key="1">
    <citation type="submission" date="2014-12" db="EMBL/GenBank/DDBJ databases">
        <title>Draft genome sequences of 10 type strains of Lactococcus.</title>
        <authorList>
            <person name="Sun Z."/>
            <person name="Zhong Z."/>
            <person name="Liu W."/>
            <person name="Zhang W."/>
            <person name="Zhang H."/>
        </authorList>
    </citation>
    <scope>NUCLEOTIDE SEQUENCE [LARGE SCALE GENOMIC DNA]</scope>
    <source>
        <strain evidence="7 8">JCM 16395</strain>
    </source>
</reference>
<gene>
    <name evidence="7" type="ORF">RT41_GL000457</name>
</gene>
<organism evidence="7 8">
    <name type="scientific">Lactococcus fujiensis JCM 16395</name>
    <dbReference type="NCBI Taxonomy" id="1291764"/>
    <lineage>
        <taxon>Bacteria</taxon>
        <taxon>Bacillati</taxon>
        <taxon>Bacillota</taxon>
        <taxon>Bacilli</taxon>
        <taxon>Lactobacillales</taxon>
        <taxon>Streptococcaceae</taxon>
        <taxon>Lactococcus</taxon>
    </lineage>
</organism>
<dbReference type="PANTHER" id="PTHR30185">
    <property type="entry name" value="CRYPTIC BETA-GLUCOSIDE BGL OPERON ANTITERMINATOR"/>
    <property type="match status" value="1"/>
</dbReference>
<dbReference type="EMBL" id="JXJU01000011">
    <property type="protein sequence ID" value="PCR99156.1"/>
    <property type="molecule type" value="Genomic_DNA"/>
</dbReference>
<evidence type="ECO:0000256" key="3">
    <source>
        <dbReference type="ARBA" id="ARBA00023159"/>
    </source>
</evidence>
<proteinExistence type="predicted"/>
<sequence>MIITSREQKLIQAFISQGSLTIAEMLKVTETSRRTLYRDLEKLQNSLPSGIELRTDDEGYSLKGDLSVLINAQELIEYSVTERLFGELLMLIDNKASILTLTEKFGISQPTVTSDLRLIQSVLNENGLYLKREQGLEIEGNEEKIRSVLVSSLNAISHISDILTGEISENKLISLLDLEQLLIAREAFQKVDLPEMTDKTQALMQLFFTASLLRLQQGKTVSTDGVRRPSKAALAFVNHLISNLQTRAFTISEITYLAVVYDVLYFGFGREVLFMEKFDSDFSYKIRKLIDTVSMELGLQFSKDDRLYGLLYAHLKETDLLPDLFSEKQSDFVKNIESDNPKVYDVVKQSLPSVFKKNFSSMEVAFVTMHFVATLERSDLVFPLRSALVTNRGWISCELLMSSLRKNFPFLKKIDLIQPSFDFDKTRYDVIFTTETNLEDYIYVNRTLEQNNLDEIRHKLRAIQQNTKPVISDESEKEFVNLNQLFSIGNSILTDFEIVNLENRSSLTDVVNQVVTHVNTSNPSELAYVLKKRFDETHLAIPETKIALLHGVHKTVEAPLFQIFDLSQEIEVMAMNRKMIRINRVLLLLSPPEVADYAAYLLGKISSSIIENKLYTTIYSSGNYAVVIELLRQIITESIRKYGE</sequence>
<feature type="domain" description="PRD" evidence="6">
    <location>
        <begin position="277"/>
        <end position="381"/>
    </location>
</feature>
<dbReference type="InterPro" id="IPR011608">
    <property type="entry name" value="PRD"/>
</dbReference>
<dbReference type="GO" id="GO:0006355">
    <property type="term" value="P:regulation of DNA-templated transcription"/>
    <property type="evidence" value="ECO:0007669"/>
    <property type="project" value="InterPro"/>
</dbReference>
<dbReference type="STRING" id="1291764.GCA_001311235_02437"/>
<dbReference type="AlphaFoldDB" id="A0A2A5RJ84"/>
<evidence type="ECO:0000313" key="8">
    <source>
        <dbReference type="Proteomes" id="UP000218181"/>
    </source>
</evidence>
<dbReference type="SUPFAM" id="SSF55804">
    <property type="entry name" value="Phoshotransferase/anion transport protein"/>
    <property type="match status" value="1"/>
</dbReference>
<dbReference type="Proteomes" id="UP000218181">
    <property type="component" value="Unassembled WGS sequence"/>
</dbReference>
<dbReference type="InterPro" id="IPR016152">
    <property type="entry name" value="PTrfase/Anion_transptr"/>
</dbReference>
<evidence type="ECO:0000256" key="4">
    <source>
        <dbReference type="ARBA" id="ARBA00023163"/>
    </source>
</evidence>
<evidence type="ECO:0000313" key="7">
    <source>
        <dbReference type="EMBL" id="PCR99156.1"/>
    </source>
</evidence>
<comment type="caution">
    <text evidence="7">The sequence shown here is derived from an EMBL/GenBank/DDBJ whole genome shotgun (WGS) entry which is preliminary data.</text>
</comment>
<dbReference type="PANTHER" id="PTHR30185:SF18">
    <property type="entry name" value="TRANSCRIPTIONAL REGULATOR MTLR"/>
    <property type="match status" value="1"/>
</dbReference>
<dbReference type="Gene3D" id="3.40.930.10">
    <property type="entry name" value="Mannitol-specific EII, Chain A"/>
    <property type="match status" value="1"/>
</dbReference>
<dbReference type="Pfam" id="PF05043">
    <property type="entry name" value="Mga"/>
    <property type="match status" value="1"/>
</dbReference>
<name>A0A2A5RJ84_9LACT</name>
<dbReference type="InterPro" id="IPR036388">
    <property type="entry name" value="WH-like_DNA-bd_sf"/>
</dbReference>
<dbReference type="Gene3D" id="1.10.10.10">
    <property type="entry name" value="Winged helix-like DNA-binding domain superfamily/Winged helix DNA-binding domain"/>
    <property type="match status" value="1"/>
</dbReference>
<keyword evidence="8" id="KW-1185">Reference proteome</keyword>
<feature type="domain" description="PTS EIIA type-2" evidence="5">
    <location>
        <begin position="485"/>
        <end position="634"/>
    </location>
</feature>
<keyword evidence="4" id="KW-0804">Transcription</keyword>
<evidence type="ECO:0000256" key="1">
    <source>
        <dbReference type="ARBA" id="ARBA00022737"/>
    </source>
</evidence>
<dbReference type="RefSeq" id="WP_054639713.1">
    <property type="nucleotide sequence ID" value="NZ_BBAL01000009.1"/>
</dbReference>
<dbReference type="PROSITE" id="PS51372">
    <property type="entry name" value="PRD_2"/>
    <property type="match status" value="1"/>
</dbReference>
<protein>
    <submittedName>
        <fullName evidence="7">Transcriptional antiterminator</fullName>
    </submittedName>
</protein>
<dbReference type="OrthoDB" id="9776005at2"/>
<keyword evidence="1" id="KW-0677">Repeat</keyword>
<evidence type="ECO:0000256" key="2">
    <source>
        <dbReference type="ARBA" id="ARBA00023015"/>
    </source>
</evidence>
<dbReference type="PROSITE" id="PS51094">
    <property type="entry name" value="PTS_EIIA_TYPE_2"/>
    <property type="match status" value="1"/>
</dbReference>
<dbReference type="Pfam" id="PF00874">
    <property type="entry name" value="PRD"/>
    <property type="match status" value="1"/>
</dbReference>
<evidence type="ECO:0000259" key="6">
    <source>
        <dbReference type="PROSITE" id="PS51372"/>
    </source>
</evidence>
<accession>A0A2A5RJ84</accession>
<dbReference type="SUPFAM" id="SSF63520">
    <property type="entry name" value="PTS-regulatory domain, PRD"/>
    <property type="match status" value="1"/>
</dbReference>
<evidence type="ECO:0000259" key="5">
    <source>
        <dbReference type="PROSITE" id="PS51094"/>
    </source>
</evidence>